<name>A0A291N0J3_SPHYA</name>
<dbReference type="EMBL" id="CP023741">
    <property type="protein sequence ID" value="ATI80846.1"/>
    <property type="molecule type" value="Genomic_DNA"/>
</dbReference>
<gene>
    <name evidence="1" type="ORF">A6768_13225</name>
</gene>
<organism evidence="1 2">
    <name type="scientific">Sphingobium yanoikuyae</name>
    <name type="common">Sphingomonas yanoikuyae</name>
    <dbReference type="NCBI Taxonomy" id="13690"/>
    <lineage>
        <taxon>Bacteria</taxon>
        <taxon>Pseudomonadati</taxon>
        <taxon>Pseudomonadota</taxon>
        <taxon>Alphaproteobacteria</taxon>
        <taxon>Sphingomonadales</taxon>
        <taxon>Sphingomonadaceae</taxon>
        <taxon>Sphingobium</taxon>
    </lineage>
</organism>
<reference evidence="1 2" key="1">
    <citation type="submission" date="2017-10" db="EMBL/GenBank/DDBJ databases">
        <title>Sphingobium yanoikuyae S72.</title>
        <authorList>
            <person name="Sanchez E."/>
            <person name="Bustos P."/>
            <person name="Mendoza P."/>
            <person name="Guo X."/>
            <person name="Mendoza A."/>
        </authorList>
    </citation>
    <scope>NUCLEOTIDE SEQUENCE [LARGE SCALE GENOMIC DNA]</scope>
    <source>
        <strain evidence="1 2">S72</strain>
    </source>
</reference>
<sequence length="134" mass="14595">MSFMELRKDQIQRRQAAEEIFASLEAFEQDLGRTLASGSQLVGQLPLVRAKANISPVIGQEAIDRFVTALGHINKAMSAAVEGHHQLEHTRRVMRLPELAGGDKDIIPALAHVSAAPAASAREDELSRAEHPAR</sequence>
<dbReference type="AlphaFoldDB" id="A0A291N0J3"/>
<dbReference type="KEGG" id="sya:A6768_13225"/>
<protein>
    <submittedName>
        <fullName evidence="1">Uncharacterized protein</fullName>
    </submittedName>
</protein>
<evidence type="ECO:0000313" key="1">
    <source>
        <dbReference type="EMBL" id="ATI80846.1"/>
    </source>
</evidence>
<dbReference type="Proteomes" id="UP000219422">
    <property type="component" value="Chromosome"/>
</dbReference>
<evidence type="ECO:0000313" key="2">
    <source>
        <dbReference type="Proteomes" id="UP000219422"/>
    </source>
</evidence>
<accession>A0A291N0J3</accession>
<proteinExistence type="predicted"/>